<dbReference type="RefSeq" id="WP_092545982.1">
    <property type="nucleotide sequence ID" value="NZ_BOMJ01000077.1"/>
</dbReference>
<dbReference type="Proteomes" id="UP000198688">
    <property type="component" value="Chromosome I"/>
</dbReference>
<dbReference type="InterPro" id="IPR001173">
    <property type="entry name" value="Glyco_trans_2-like"/>
</dbReference>
<keyword evidence="2" id="KW-0808">Transferase</keyword>
<feature type="domain" description="Glycosyltransferase 2-like" evidence="1">
    <location>
        <begin position="77"/>
        <end position="131"/>
    </location>
</feature>
<organism evidence="2 3">
    <name type="scientific">Actinoplanes derwentensis</name>
    <dbReference type="NCBI Taxonomy" id="113562"/>
    <lineage>
        <taxon>Bacteria</taxon>
        <taxon>Bacillati</taxon>
        <taxon>Actinomycetota</taxon>
        <taxon>Actinomycetes</taxon>
        <taxon>Micromonosporales</taxon>
        <taxon>Micromonosporaceae</taxon>
        <taxon>Actinoplanes</taxon>
    </lineage>
</organism>
<evidence type="ECO:0000313" key="3">
    <source>
        <dbReference type="Proteomes" id="UP000198688"/>
    </source>
</evidence>
<evidence type="ECO:0000259" key="1">
    <source>
        <dbReference type="Pfam" id="PF00535"/>
    </source>
</evidence>
<dbReference type="EMBL" id="LT629758">
    <property type="protein sequence ID" value="SDT46831.1"/>
    <property type="molecule type" value="Genomic_DNA"/>
</dbReference>
<protein>
    <submittedName>
        <fullName evidence="2">Glycosyl transferase family 2</fullName>
    </submittedName>
</protein>
<dbReference type="STRING" id="113562.SAMN04489716_3943"/>
<reference evidence="2 3" key="1">
    <citation type="submission" date="2016-10" db="EMBL/GenBank/DDBJ databases">
        <authorList>
            <person name="de Groot N.N."/>
        </authorList>
    </citation>
    <scope>NUCLEOTIDE SEQUENCE [LARGE SCALE GENOMIC DNA]</scope>
    <source>
        <strain evidence="2 3">DSM 43941</strain>
    </source>
</reference>
<gene>
    <name evidence="2" type="ORF">SAMN04489716_3943</name>
</gene>
<dbReference type="InterPro" id="IPR029044">
    <property type="entry name" value="Nucleotide-diphossugar_trans"/>
</dbReference>
<dbReference type="AlphaFoldDB" id="A0A1H2ALN8"/>
<name>A0A1H2ALN8_9ACTN</name>
<dbReference type="GO" id="GO:0016740">
    <property type="term" value="F:transferase activity"/>
    <property type="evidence" value="ECO:0007669"/>
    <property type="project" value="UniProtKB-KW"/>
</dbReference>
<proteinExistence type="predicted"/>
<dbReference type="OrthoDB" id="2369748at2"/>
<sequence>MTISPFTATATAATTATFVPGPGRTGVDLTLVLPMHGSATALRYVVGRLIEALYSQCISFEMVAIADIDGVPAAELSDLPLTRYIRADRQDPDSSITTGLAMASGQWIGVLDFDDEIDPYDFIELLHQARERSVSQV</sequence>
<dbReference type="SUPFAM" id="SSF53448">
    <property type="entry name" value="Nucleotide-diphospho-sugar transferases"/>
    <property type="match status" value="1"/>
</dbReference>
<accession>A0A1H2ALN8</accession>
<keyword evidence="3" id="KW-1185">Reference proteome</keyword>
<dbReference type="Pfam" id="PF00535">
    <property type="entry name" value="Glycos_transf_2"/>
    <property type="match status" value="1"/>
</dbReference>
<evidence type="ECO:0000313" key="2">
    <source>
        <dbReference type="EMBL" id="SDT46831.1"/>
    </source>
</evidence>